<organism evidence="1 2">
    <name type="scientific">Pseudomonas amygdali pv. lachrymans str. M301315</name>
    <dbReference type="NCBI Taxonomy" id="629260"/>
    <lineage>
        <taxon>Bacteria</taxon>
        <taxon>Pseudomonadati</taxon>
        <taxon>Pseudomonadota</taxon>
        <taxon>Gammaproteobacteria</taxon>
        <taxon>Pseudomonadales</taxon>
        <taxon>Pseudomonadaceae</taxon>
        <taxon>Pseudomonas</taxon>
        <taxon>Pseudomonas amygdali</taxon>
    </lineage>
</organism>
<geneLocation type="plasmid" evidence="2">
    <name>pmppla107</name>
</geneLocation>
<proteinExistence type="predicted"/>
<gene>
    <name evidence="1" type="ORF">PLA107_032475</name>
</gene>
<dbReference type="Proteomes" id="UP000006426">
    <property type="component" value="Plasmid pmppla107"/>
</dbReference>
<dbReference type="AlphaFoldDB" id="A0AAD0PWC2"/>
<name>A0AAD0PWC2_PSEAV</name>
<sequence length="418" mass="46469">MTTVYTRRAFEDLYKELFQQVTQRDWIIAASLAAECNSYINNAFGAGYRDVANACLQRLDDLVNPVGTSEYRQTGGYGGLWKLPEMKAFIAKHLEYVPEQAVDLAEGISAANAKVMVEGLVRRGVMDRTGIDDDGDSDPSLTAKYTIDLVHLLLDQHHDQAAVSLIDGLVNAERIETSDFFVDENFARALTRLDGRGLDTNVLLQGWQDPLLYVCSVSRKCGYGHIPAKIKDVQKIAEMGAPQLAKYMLRHGSYCAEPMDLCALEASIGEPFTREDILMIGSHRDGNVAISAIWLGSALKYWLNHQEMAWPFAHDYNEGGRFRLARSPSACHTIDDIPEEAASQGLIIKSVFDAHGFDSKAEYDRMLVEVLKLYYQGHEADELQPCYDGLVRALPKNLVLSAAGHQVREKEFGADLGL</sequence>
<accession>A0AAD0PWC2</accession>
<evidence type="ECO:0000313" key="1">
    <source>
        <dbReference type="EMBL" id="AXH59943.1"/>
    </source>
</evidence>
<dbReference type="EMBL" id="CP031226">
    <property type="protein sequence ID" value="AXH59943.1"/>
    <property type="molecule type" value="Genomic_DNA"/>
</dbReference>
<protein>
    <submittedName>
        <fullName evidence="1">Uncharacterized protein</fullName>
    </submittedName>
</protein>
<evidence type="ECO:0000313" key="2">
    <source>
        <dbReference type="Proteomes" id="UP000006426"/>
    </source>
</evidence>
<reference evidence="1 2" key="1">
    <citation type="journal article" date="2011" name="PLoS Pathog.">
        <title>Dynamic evolution of pathogenicity revealed by sequencing and comparative genomics of 19 Pseudomonas syringae isolates.</title>
        <authorList>
            <person name="Baltrus D.A."/>
            <person name="Nishimura M.T."/>
            <person name="Romanchuk A."/>
            <person name="Chang J.H."/>
            <person name="Mukhtar M.S."/>
            <person name="Cherkis K."/>
            <person name="Roach J."/>
            <person name="Grant S.R."/>
            <person name="Jones C.D."/>
            <person name="Dangl J.L."/>
        </authorList>
    </citation>
    <scope>NUCLEOTIDE SEQUENCE [LARGE SCALE GENOMIC DNA]</scope>
    <source>
        <strain evidence="1 2">M301315</strain>
    </source>
</reference>
<keyword evidence="1" id="KW-0614">Plasmid</keyword>